<dbReference type="InterPro" id="IPR023546">
    <property type="entry name" value="MGMT"/>
</dbReference>
<dbReference type="EMBL" id="JAATJN010000001">
    <property type="protein sequence ID" value="NJC57302.1"/>
    <property type="molecule type" value="Genomic_DNA"/>
</dbReference>
<dbReference type="InterPro" id="IPR036388">
    <property type="entry name" value="WH-like_DNA-bd_sf"/>
</dbReference>
<dbReference type="PROSITE" id="PS00374">
    <property type="entry name" value="MGMT"/>
    <property type="match status" value="1"/>
</dbReference>
<feature type="domain" description="Methylguanine DNA methyltransferase ribonuclease-like" evidence="11">
    <location>
        <begin position="13"/>
        <end position="90"/>
    </location>
</feature>
<evidence type="ECO:0000256" key="2">
    <source>
        <dbReference type="ARBA" id="ARBA00008711"/>
    </source>
</evidence>
<dbReference type="InterPro" id="IPR036631">
    <property type="entry name" value="MGMT_N_sf"/>
</dbReference>
<organism evidence="12 13">
    <name type="scientific">Brevibacterium marinum</name>
    <dbReference type="NCBI Taxonomy" id="418643"/>
    <lineage>
        <taxon>Bacteria</taxon>
        <taxon>Bacillati</taxon>
        <taxon>Actinomycetota</taxon>
        <taxon>Actinomycetes</taxon>
        <taxon>Micrococcales</taxon>
        <taxon>Brevibacteriaceae</taxon>
        <taxon>Brevibacterium</taxon>
    </lineage>
</organism>
<keyword evidence="7 9" id="KW-0234">DNA repair</keyword>
<dbReference type="AlphaFoldDB" id="A0A846S7B9"/>
<dbReference type="InterPro" id="IPR001497">
    <property type="entry name" value="MethylDNA_cys_MeTrfase_AS"/>
</dbReference>
<evidence type="ECO:0000256" key="9">
    <source>
        <dbReference type="HAMAP-Rule" id="MF_00772"/>
    </source>
</evidence>
<feature type="active site" description="Nucleophile; methyl group acceptor" evidence="9">
    <location>
        <position position="145"/>
    </location>
</feature>
<evidence type="ECO:0000313" key="12">
    <source>
        <dbReference type="EMBL" id="NJC57302.1"/>
    </source>
</evidence>
<keyword evidence="5 9" id="KW-0808">Transferase</keyword>
<comment type="miscellaneous">
    <text evidence="9">This enzyme catalyzes only one turnover and therefore is not strictly catalytic. According to one definition, an enzyme is a biocatalyst that acts repeatedly and over many reaction cycles.</text>
</comment>
<comment type="function">
    <text evidence="9">Involved in the cellular defense against the biological effects of O6-methylguanine (O6-MeG) and O4-methylthymine (O4-MeT) in DNA. Repairs the methylated nucleobase in DNA by stoichiometrically transferring the methyl group to a cysteine residue in the enzyme. This is a suicide reaction: the enzyme is irreversibly inactivated.</text>
</comment>
<dbReference type="EC" id="2.1.1.63" evidence="9"/>
<comment type="similarity">
    <text evidence="2 9">Belongs to the MGMT family.</text>
</comment>
<dbReference type="Gene3D" id="3.30.160.70">
    <property type="entry name" value="Methylated DNA-protein cysteine methyltransferase domain"/>
    <property type="match status" value="1"/>
</dbReference>
<keyword evidence="6 9" id="KW-0227">DNA damage</keyword>
<dbReference type="Gene3D" id="1.10.10.10">
    <property type="entry name" value="Winged helix-like DNA-binding domain superfamily/Winged helix DNA-binding domain"/>
    <property type="match status" value="1"/>
</dbReference>
<feature type="domain" description="Methylated-DNA-[protein]-cysteine S-methyltransferase DNA binding" evidence="10">
    <location>
        <begin position="94"/>
        <end position="173"/>
    </location>
</feature>
<dbReference type="InterPro" id="IPR036217">
    <property type="entry name" value="MethylDNA_cys_MeTrfase_DNAb"/>
</dbReference>
<evidence type="ECO:0000256" key="4">
    <source>
        <dbReference type="ARBA" id="ARBA00022603"/>
    </source>
</evidence>
<evidence type="ECO:0000256" key="5">
    <source>
        <dbReference type="ARBA" id="ARBA00022679"/>
    </source>
</evidence>
<reference evidence="12 13" key="1">
    <citation type="submission" date="2020-03" db="EMBL/GenBank/DDBJ databases">
        <title>Sequencing the genomes of 1000 actinobacteria strains.</title>
        <authorList>
            <person name="Klenk H.-P."/>
        </authorList>
    </citation>
    <scope>NUCLEOTIDE SEQUENCE [LARGE SCALE GENOMIC DNA]</scope>
    <source>
        <strain evidence="12 13">DSM 18964</strain>
    </source>
</reference>
<evidence type="ECO:0000259" key="11">
    <source>
        <dbReference type="Pfam" id="PF02870"/>
    </source>
</evidence>
<dbReference type="Pfam" id="PF02870">
    <property type="entry name" value="Methyltransf_1N"/>
    <property type="match status" value="1"/>
</dbReference>
<dbReference type="HAMAP" id="MF_00772">
    <property type="entry name" value="OGT"/>
    <property type="match status" value="1"/>
</dbReference>
<gene>
    <name evidence="12" type="ORF">BKA07_002337</name>
</gene>
<evidence type="ECO:0000256" key="8">
    <source>
        <dbReference type="ARBA" id="ARBA00049348"/>
    </source>
</evidence>
<dbReference type="InterPro" id="IPR008332">
    <property type="entry name" value="MethylG_MeTrfase_N"/>
</dbReference>
<proteinExistence type="inferred from homology"/>
<dbReference type="FunFam" id="1.10.10.10:FF:000214">
    <property type="entry name" value="Methylated-DNA--protein-cysteine methyltransferase"/>
    <property type="match status" value="1"/>
</dbReference>
<evidence type="ECO:0000313" key="13">
    <source>
        <dbReference type="Proteomes" id="UP000576792"/>
    </source>
</evidence>
<dbReference type="InterPro" id="IPR014048">
    <property type="entry name" value="MethylDNA_cys_MeTrfase_DNA-bd"/>
</dbReference>
<keyword evidence="3 9" id="KW-0963">Cytoplasm</keyword>
<sequence length="183" mass="19635">MPLTSIRPTAAALRHTSIDSALGKILLTSDGEHLSGLYLDDFDHILDRLATRTGVETVADDGLDLFATAGEQIAEYFAGTRRTFDLPLAPHGTDFQRQVWQALTTIPYGATAGYAELAAWIDRPTAARAVGAANGRNPISIIVPCHRVIGADGALTGYAWGEEKKRFLLDLEADTAKGPNSED</sequence>
<dbReference type="SUPFAM" id="SSF46767">
    <property type="entry name" value="Methylated DNA-protein cysteine methyltransferase, C-terminal domain"/>
    <property type="match status" value="1"/>
</dbReference>
<dbReference type="GO" id="GO:0003908">
    <property type="term" value="F:methylated-DNA-[protein]-cysteine S-methyltransferase activity"/>
    <property type="evidence" value="ECO:0007669"/>
    <property type="project" value="UniProtKB-UniRule"/>
</dbReference>
<dbReference type="GO" id="GO:0006307">
    <property type="term" value="P:DNA alkylation repair"/>
    <property type="evidence" value="ECO:0007669"/>
    <property type="project" value="UniProtKB-UniRule"/>
</dbReference>
<comment type="catalytic activity">
    <reaction evidence="8 9">
        <text>a 6-O-methyl-2'-deoxyguanosine in DNA + L-cysteinyl-[protein] = S-methyl-L-cysteinyl-[protein] + a 2'-deoxyguanosine in DNA</text>
        <dbReference type="Rhea" id="RHEA:24000"/>
        <dbReference type="Rhea" id="RHEA-COMP:10131"/>
        <dbReference type="Rhea" id="RHEA-COMP:10132"/>
        <dbReference type="Rhea" id="RHEA-COMP:11367"/>
        <dbReference type="Rhea" id="RHEA-COMP:11368"/>
        <dbReference type="ChEBI" id="CHEBI:29950"/>
        <dbReference type="ChEBI" id="CHEBI:82612"/>
        <dbReference type="ChEBI" id="CHEBI:85445"/>
        <dbReference type="ChEBI" id="CHEBI:85448"/>
        <dbReference type="EC" id="2.1.1.63"/>
    </reaction>
</comment>
<dbReference type="CDD" id="cd06445">
    <property type="entry name" value="ATase"/>
    <property type="match status" value="1"/>
</dbReference>
<protein>
    <recommendedName>
        <fullName evidence="9">Methylated-DNA--protein-cysteine methyltransferase</fullName>
        <ecNumber evidence="9">2.1.1.63</ecNumber>
    </recommendedName>
    <alternativeName>
        <fullName evidence="9">6-O-methylguanine-DNA methyltransferase</fullName>
        <shortName evidence="9">MGMT</shortName>
    </alternativeName>
    <alternativeName>
        <fullName evidence="9">O-6-methylguanine-DNA-alkyltransferase</fullName>
    </alternativeName>
</protein>
<dbReference type="Proteomes" id="UP000576792">
    <property type="component" value="Unassembled WGS sequence"/>
</dbReference>
<dbReference type="GO" id="GO:0032259">
    <property type="term" value="P:methylation"/>
    <property type="evidence" value="ECO:0007669"/>
    <property type="project" value="UniProtKB-KW"/>
</dbReference>
<dbReference type="PANTHER" id="PTHR10815:SF5">
    <property type="entry name" value="METHYLATED-DNA--PROTEIN-CYSTEINE METHYLTRANSFERASE"/>
    <property type="match status" value="1"/>
</dbReference>
<accession>A0A846S7B9</accession>
<name>A0A846S7B9_9MICO</name>
<evidence type="ECO:0000259" key="10">
    <source>
        <dbReference type="Pfam" id="PF01035"/>
    </source>
</evidence>
<dbReference type="Pfam" id="PF01035">
    <property type="entry name" value="DNA_binding_1"/>
    <property type="match status" value="1"/>
</dbReference>
<comment type="subcellular location">
    <subcellularLocation>
        <location evidence="9">Cytoplasm</location>
    </subcellularLocation>
</comment>
<evidence type="ECO:0000256" key="3">
    <source>
        <dbReference type="ARBA" id="ARBA00022490"/>
    </source>
</evidence>
<dbReference type="NCBIfam" id="TIGR00589">
    <property type="entry name" value="ogt"/>
    <property type="match status" value="1"/>
</dbReference>
<evidence type="ECO:0000256" key="7">
    <source>
        <dbReference type="ARBA" id="ARBA00023204"/>
    </source>
</evidence>
<evidence type="ECO:0000256" key="1">
    <source>
        <dbReference type="ARBA" id="ARBA00001286"/>
    </source>
</evidence>
<comment type="catalytic activity">
    <reaction evidence="1 9">
        <text>a 4-O-methyl-thymidine in DNA + L-cysteinyl-[protein] = a thymidine in DNA + S-methyl-L-cysteinyl-[protein]</text>
        <dbReference type="Rhea" id="RHEA:53428"/>
        <dbReference type="Rhea" id="RHEA-COMP:10131"/>
        <dbReference type="Rhea" id="RHEA-COMP:10132"/>
        <dbReference type="Rhea" id="RHEA-COMP:13555"/>
        <dbReference type="Rhea" id="RHEA-COMP:13556"/>
        <dbReference type="ChEBI" id="CHEBI:29950"/>
        <dbReference type="ChEBI" id="CHEBI:82612"/>
        <dbReference type="ChEBI" id="CHEBI:137386"/>
        <dbReference type="ChEBI" id="CHEBI:137387"/>
        <dbReference type="EC" id="2.1.1.63"/>
    </reaction>
</comment>
<comment type="caution">
    <text evidence="12">The sequence shown here is derived from an EMBL/GenBank/DDBJ whole genome shotgun (WGS) entry which is preliminary data.</text>
</comment>
<dbReference type="SUPFAM" id="SSF53155">
    <property type="entry name" value="Methylated DNA-protein cysteine methyltransferase domain"/>
    <property type="match status" value="1"/>
</dbReference>
<keyword evidence="4 9" id="KW-0489">Methyltransferase</keyword>
<dbReference type="PANTHER" id="PTHR10815">
    <property type="entry name" value="METHYLATED-DNA--PROTEIN-CYSTEINE METHYLTRANSFERASE"/>
    <property type="match status" value="1"/>
</dbReference>
<dbReference type="GO" id="GO:0005737">
    <property type="term" value="C:cytoplasm"/>
    <property type="evidence" value="ECO:0007669"/>
    <property type="project" value="UniProtKB-SubCell"/>
</dbReference>
<keyword evidence="13" id="KW-1185">Reference proteome</keyword>
<evidence type="ECO:0000256" key="6">
    <source>
        <dbReference type="ARBA" id="ARBA00022763"/>
    </source>
</evidence>
<dbReference type="RefSeq" id="WP_167951013.1">
    <property type="nucleotide sequence ID" value="NZ_BAAAPQ010000006.1"/>
</dbReference>